<dbReference type="AlphaFoldDB" id="A0A3D9FSU3"/>
<dbReference type="Proteomes" id="UP000257004">
    <property type="component" value="Unassembled WGS sequence"/>
</dbReference>
<keyword evidence="3" id="KW-1185">Reference proteome</keyword>
<evidence type="ECO:0000313" key="3">
    <source>
        <dbReference type="Proteomes" id="UP000257004"/>
    </source>
</evidence>
<protein>
    <submittedName>
        <fullName evidence="2">Uncharacterized protein</fullName>
    </submittedName>
</protein>
<evidence type="ECO:0000313" key="2">
    <source>
        <dbReference type="EMBL" id="RED23703.1"/>
    </source>
</evidence>
<sequence length="52" mass="5806">MKKLVVLFSLFFLVLGGNIEAQRGHYSGGKGSSHKGGKYKNASTHNHYKKRK</sequence>
<gene>
    <name evidence="2" type="ORF">BD847_2766</name>
</gene>
<dbReference type="RefSeq" id="WP_167443862.1">
    <property type="nucleotide sequence ID" value="NZ_QRDQ01000009.1"/>
</dbReference>
<dbReference type="EMBL" id="QRDQ01000009">
    <property type="protein sequence ID" value="RED23703.1"/>
    <property type="molecule type" value="Genomic_DNA"/>
</dbReference>
<accession>A0A3D9FSU3</accession>
<proteinExistence type="predicted"/>
<name>A0A3D9FSU3_9FLAO</name>
<comment type="caution">
    <text evidence="2">The sequence shown here is derived from an EMBL/GenBank/DDBJ whole genome shotgun (WGS) entry which is preliminary data.</text>
</comment>
<feature type="region of interest" description="Disordered" evidence="1">
    <location>
        <begin position="24"/>
        <end position="52"/>
    </location>
</feature>
<evidence type="ECO:0000256" key="1">
    <source>
        <dbReference type="SAM" id="MobiDB-lite"/>
    </source>
</evidence>
<organism evidence="2 3">
    <name type="scientific">Flavobacterium cutihirudinis</name>
    <dbReference type="NCBI Taxonomy" id="1265740"/>
    <lineage>
        <taxon>Bacteria</taxon>
        <taxon>Pseudomonadati</taxon>
        <taxon>Bacteroidota</taxon>
        <taxon>Flavobacteriia</taxon>
        <taxon>Flavobacteriales</taxon>
        <taxon>Flavobacteriaceae</taxon>
        <taxon>Flavobacterium</taxon>
    </lineage>
</organism>
<reference evidence="2 3" key="1">
    <citation type="submission" date="2018-07" db="EMBL/GenBank/DDBJ databases">
        <title>Genomic Encyclopedia of Archaeal and Bacterial Type Strains, Phase II (KMG-II): from individual species to whole genera.</title>
        <authorList>
            <person name="Goeker M."/>
        </authorList>
    </citation>
    <scope>NUCLEOTIDE SEQUENCE [LARGE SCALE GENOMIC DNA]</scope>
    <source>
        <strain evidence="2 3">DSM 25795</strain>
    </source>
</reference>